<comment type="caution">
    <text evidence="2">The sequence shown here is derived from an EMBL/GenBank/DDBJ whole genome shotgun (WGS) entry which is preliminary data.</text>
</comment>
<dbReference type="Proteomes" id="UP000636960">
    <property type="component" value="Unassembled WGS sequence"/>
</dbReference>
<accession>A0A919MXI3</accession>
<gene>
    <name evidence="2" type="ORF">Ari01nite_63980</name>
</gene>
<dbReference type="Pfam" id="PF19493">
    <property type="entry name" value="Trypco1"/>
    <property type="match status" value="1"/>
</dbReference>
<protein>
    <recommendedName>
        <fullName evidence="1">Trypsin-co-occurring domain-containing protein</fullName>
    </recommendedName>
</protein>
<feature type="domain" description="Trypsin-co-occurring" evidence="1">
    <location>
        <begin position="10"/>
        <end position="116"/>
    </location>
</feature>
<reference evidence="2" key="1">
    <citation type="submission" date="2021-01" db="EMBL/GenBank/DDBJ databases">
        <title>Whole genome shotgun sequence of Actinoplanes rishiriensis NBRC 108556.</title>
        <authorList>
            <person name="Komaki H."/>
            <person name="Tamura T."/>
        </authorList>
    </citation>
    <scope>NUCLEOTIDE SEQUENCE</scope>
    <source>
        <strain evidence="2">NBRC 108556</strain>
    </source>
</reference>
<dbReference type="NCBIfam" id="NF041216">
    <property type="entry name" value="CU044_2847_fam"/>
    <property type="match status" value="1"/>
</dbReference>
<dbReference type="RefSeq" id="WP_203785951.1">
    <property type="nucleotide sequence ID" value="NZ_BOMV01000067.1"/>
</dbReference>
<evidence type="ECO:0000313" key="2">
    <source>
        <dbReference type="EMBL" id="GIE98933.1"/>
    </source>
</evidence>
<proteinExistence type="predicted"/>
<name>A0A919MXI3_9ACTN</name>
<evidence type="ECO:0000313" key="3">
    <source>
        <dbReference type="Proteomes" id="UP000636960"/>
    </source>
</evidence>
<dbReference type="EMBL" id="BOMV01000067">
    <property type="protein sequence ID" value="GIE98933.1"/>
    <property type="molecule type" value="Genomic_DNA"/>
</dbReference>
<sequence length="119" mass="13112">MVVVAVDTDTDGGQIKIEVDDIEDATDDLSKVYGDDPTRGPVSRLVTRAARPLFREGLDLVQECAKQVVAKVDEMDAERPDSFEMELAIKLDNKVGAKLVEVSGGAQLLVRLSWQRRRA</sequence>
<organism evidence="2 3">
    <name type="scientific">Paractinoplanes rishiriensis</name>
    <dbReference type="NCBI Taxonomy" id="1050105"/>
    <lineage>
        <taxon>Bacteria</taxon>
        <taxon>Bacillati</taxon>
        <taxon>Actinomycetota</taxon>
        <taxon>Actinomycetes</taxon>
        <taxon>Micromonosporales</taxon>
        <taxon>Micromonosporaceae</taxon>
        <taxon>Paractinoplanes</taxon>
    </lineage>
</organism>
<keyword evidence="3" id="KW-1185">Reference proteome</keyword>
<evidence type="ECO:0000259" key="1">
    <source>
        <dbReference type="Pfam" id="PF19493"/>
    </source>
</evidence>
<dbReference type="InterPro" id="IPR045794">
    <property type="entry name" value="Trypco1"/>
</dbReference>
<dbReference type="AlphaFoldDB" id="A0A919MXI3"/>